<keyword evidence="1" id="KW-0472">Membrane</keyword>
<accession>Q97JR0</accession>
<dbReference type="STRING" id="272562.CA_C1213"/>
<feature type="transmembrane region" description="Helical" evidence="1">
    <location>
        <begin position="91"/>
        <end position="114"/>
    </location>
</feature>
<sequence>MIEKENLIKGSLIGLLGLILVTIDIIVEIGYYINELNYDRYKYLTLIMICIFIITISFTIIKSTKNKRKIDLNNLEDRAKLKIKIDKYSKLSLVNITFTILDIVYYGYMFYIIFLSSMLIK</sequence>
<keyword evidence="1" id="KW-1133">Transmembrane helix</keyword>
<name>Q97JR0_CLOAB</name>
<dbReference type="AlphaFoldDB" id="Q97JR0"/>
<reference evidence="2 3" key="1">
    <citation type="journal article" date="2001" name="J. Bacteriol.">
        <title>Genome sequence and comparative analysis of the solvent-producing bacterium Clostridium acetobutylicum.</title>
        <authorList>
            <person name="Nolling J."/>
            <person name="Breton G."/>
            <person name="Omelchenko M.V."/>
            <person name="Makarova K.S."/>
            <person name="Zeng Q."/>
            <person name="Gibson R."/>
            <person name="Lee H.M."/>
            <person name="Dubois J."/>
            <person name="Qiu D."/>
            <person name="Hitti J."/>
            <person name="Wolf Y.I."/>
            <person name="Tatusov R.L."/>
            <person name="Sabathe F."/>
            <person name="Doucette-Stamm L."/>
            <person name="Soucaille P."/>
            <person name="Daly M.J."/>
            <person name="Bennett G.N."/>
            <person name="Koonin E.V."/>
            <person name="Smith D.R."/>
        </authorList>
    </citation>
    <scope>NUCLEOTIDE SEQUENCE [LARGE SCALE GENOMIC DNA]</scope>
    <source>
        <strain evidence="3">ATCC 824 / DSM 792 / JCM 1419 / LMG 5710 / VKM B-1787</strain>
    </source>
</reference>
<dbReference type="GeneID" id="44997721"/>
<dbReference type="PATRIC" id="fig|272562.8.peg.1414"/>
<dbReference type="KEGG" id="cac:CA_C1213"/>
<dbReference type="PIR" id="F97049">
    <property type="entry name" value="F97049"/>
</dbReference>
<dbReference type="RefSeq" id="WP_010964526.1">
    <property type="nucleotide sequence ID" value="NC_003030.1"/>
</dbReference>
<gene>
    <name evidence="2" type="ordered locus">CA_C1213</name>
</gene>
<evidence type="ECO:0000256" key="1">
    <source>
        <dbReference type="SAM" id="Phobius"/>
    </source>
</evidence>
<dbReference type="Proteomes" id="UP000000814">
    <property type="component" value="Chromosome"/>
</dbReference>
<keyword evidence="1" id="KW-0812">Transmembrane</keyword>
<feature type="transmembrane region" description="Helical" evidence="1">
    <location>
        <begin position="12"/>
        <end position="31"/>
    </location>
</feature>
<proteinExistence type="predicted"/>
<evidence type="ECO:0000313" key="2">
    <source>
        <dbReference type="EMBL" id="AAK79185.1"/>
    </source>
</evidence>
<organism evidence="2 3">
    <name type="scientific">Clostridium acetobutylicum (strain ATCC 824 / DSM 792 / JCM 1419 / IAM 19013 / LMG 5710 / NBRC 13948 / NRRL B-527 / VKM B-1787 / 2291 / W)</name>
    <dbReference type="NCBI Taxonomy" id="272562"/>
    <lineage>
        <taxon>Bacteria</taxon>
        <taxon>Bacillati</taxon>
        <taxon>Bacillota</taxon>
        <taxon>Clostridia</taxon>
        <taxon>Eubacteriales</taxon>
        <taxon>Clostridiaceae</taxon>
        <taxon>Clostridium</taxon>
    </lineage>
</organism>
<keyword evidence="3" id="KW-1185">Reference proteome</keyword>
<protein>
    <submittedName>
        <fullName evidence="2">Predicted membrane protein</fullName>
    </submittedName>
</protein>
<dbReference type="HOGENOM" id="CLU_2033950_0_0_9"/>
<evidence type="ECO:0000313" key="3">
    <source>
        <dbReference type="Proteomes" id="UP000000814"/>
    </source>
</evidence>
<dbReference type="EMBL" id="AE001437">
    <property type="protein sequence ID" value="AAK79185.1"/>
    <property type="molecule type" value="Genomic_DNA"/>
</dbReference>
<feature type="transmembrane region" description="Helical" evidence="1">
    <location>
        <begin position="43"/>
        <end position="61"/>
    </location>
</feature>